<name>A0A4P9VY83_9FUNG</name>
<dbReference type="GO" id="GO:0005739">
    <property type="term" value="C:mitochondrion"/>
    <property type="evidence" value="ECO:0007669"/>
    <property type="project" value="TreeGrafter"/>
</dbReference>
<dbReference type="InterPro" id="IPR001670">
    <property type="entry name" value="ADH_Fe/GldA"/>
</dbReference>
<dbReference type="SUPFAM" id="SSF56796">
    <property type="entry name" value="Dehydroquinate synthase-like"/>
    <property type="match status" value="1"/>
</dbReference>
<dbReference type="GO" id="GO:0004022">
    <property type="term" value="F:alcohol dehydrogenase (NAD+) activity"/>
    <property type="evidence" value="ECO:0007669"/>
    <property type="project" value="TreeGrafter"/>
</dbReference>
<dbReference type="Gene3D" id="3.40.50.1970">
    <property type="match status" value="1"/>
</dbReference>
<reference evidence="4" key="1">
    <citation type="journal article" date="2018" name="Nat. Microbiol.">
        <title>Leveraging single-cell genomics to expand the fungal tree of life.</title>
        <authorList>
            <person name="Ahrendt S.R."/>
            <person name="Quandt C.A."/>
            <person name="Ciobanu D."/>
            <person name="Clum A."/>
            <person name="Salamov A."/>
            <person name="Andreopoulos B."/>
            <person name="Cheng J.F."/>
            <person name="Woyke T."/>
            <person name="Pelin A."/>
            <person name="Henrissat B."/>
            <person name="Reynolds N.K."/>
            <person name="Benny G.L."/>
            <person name="Smith M.E."/>
            <person name="James T.Y."/>
            <person name="Grigoriev I.V."/>
        </authorList>
    </citation>
    <scope>NUCLEOTIDE SEQUENCE [LARGE SCALE GENOMIC DNA]</scope>
</reference>
<sequence>MSAPTRAVVHNLMGAVASAAARCPCHSPVMTKVVKSHAPGCKHDHHHQHKKGYATIKEEDVEYAFEMATSNIRYGTGVTKEVGMDMRNLKAKKVAVFTDSNIAKLRPSLTVVESLTAAGVPFVFFDKVRVEPTDESFKEAIDFVRREQPDSFIAVGGGSVIDTAKAANLYLSHPEAEFLDFVN</sequence>
<dbReference type="PANTHER" id="PTHR11496:SF83">
    <property type="entry name" value="HYDROXYACID-OXOACID TRANSHYDROGENASE, MITOCHONDRIAL"/>
    <property type="match status" value="1"/>
</dbReference>
<dbReference type="GO" id="GO:0046872">
    <property type="term" value="F:metal ion binding"/>
    <property type="evidence" value="ECO:0007669"/>
    <property type="project" value="InterPro"/>
</dbReference>
<evidence type="ECO:0000259" key="2">
    <source>
        <dbReference type="Pfam" id="PF00465"/>
    </source>
</evidence>
<feature type="non-terminal residue" evidence="3">
    <location>
        <position position="183"/>
    </location>
</feature>
<dbReference type="OrthoDB" id="339764at2759"/>
<keyword evidence="4" id="KW-1185">Reference proteome</keyword>
<gene>
    <name evidence="3" type="ORF">BDK51DRAFT_28841</name>
</gene>
<organism evidence="3 4">
    <name type="scientific">Blyttiomyces helicus</name>
    <dbReference type="NCBI Taxonomy" id="388810"/>
    <lineage>
        <taxon>Eukaryota</taxon>
        <taxon>Fungi</taxon>
        <taxon>Fungi incertae sedis</taxon>
        <taxon>Chytridiomycota</taxon>
        <taxon>Chytridiomycota incertae sedis</taxon>
        <taxon>Chytridiomycetes</taxon>
        <taxon>Chytridiomycetes incertae sedis</taxon>
        <taxon>Blyttiomyces</taxon>
    </lineage>
</organism>
<proteinExistence type="predicted"/>
<evidence type="ECO:0000313" key="4">
    <source>
        <dbReference type="Proteomes" id="UP000269721"/>
    </source>
</evidence>
<accession>A0A4P9VY83</accession>
<dbReference type="InterPro" id="IPR039697">
    <property type="entry name" value="Alcohol_dehydrogenase_Fe"/>
</dbReference>
<dbReference type="AlphaFoldDB" id="A0A4P9VY83"/>
<dbReference type="Proteomes" id="UP000269721">
    <property type="component" value="Unassembled WGS sequence"/>
</dbReference>
<dbReference type="PANTHER" id="PTHR11496">
    <property type="entry name" value="ALCOHOL DEHYDROGENASE"/>
    <property type="match status" value="1"/>
</dbReference>
<feature type="domain" description="Alcohol dehydrogenase iron-type/glycerol dehydrogenase GldA" evidence="2">
    <location>
        <begin position="70"/>
        <end position="178"/>
    </location>
</feature>
<dbReference type="Pfam" id="PF00465">
    <property type="entry name" value="Fe-ADH"/>
    <property type="match status" value="1"/>
</dbReference>
<keyword evidence="1" id="KW-0560">Oxidoreductase</keyword>
<protein>
    <submittedName>
        <fullName evidence="3">Iron-containing alcohol dehydrogenase-domain containing protein</fullName>
    </submittedName>
</protein>
<dbReference type="EMBL" id="ML001458">
    <property type="protein sequence ID" value="RKO83258.1"/>
    <property type="molecule type" value="Genomic_DNA"/>
</dbReference>
<evidence type="ECO:0000256" key="1">
    <source>
        <dbReference type="ARBA" id="ARBA00023002"/>
    </source>
</evidence>
<evidence type="ECO:0000313" key="3">
    <source>
        <dbReference type="EMBL" id="RKO83258.1"/>
    </source>
</evidence>